<evidence type="ECO:0000256" key="1">
    <source>
        <dbReference type="ARBA" id="ARBA00022679"/>
    </source>
</evidence>
<feature type="region of interest" description="Disordered" evidence="6">
    <location>
        <begin position="310"/>
        <end position="357"/>
    </location>
</feature>
<comment type="caution">
    <text evidence="8">The sequence shown here is derived from an EMBL/GenBank/DDBJ whole genome shotgun (WGS) entry which is preliminary data.</text>
</comment>
<dbReference type="Gene3D" id="3.30.200.20">
    <property type="entry name" value="Phosphorylase Kinase, domain 1"/>
    <property type="match status" value="1"/>
</dbReference>
<evidence type="ECO:0000256" key="6">
    <source>
        <dbReference type="SAM" id="MobiDB-lite"/>
    </source>
</evidence>
<dbReference type="CDD" id="cd14014">
    <property type="entry name" value="STKc_PknB_like"/>
    <property type="match status" value="1"/>
</dbReference>
<dbReference type="GO" id="GO:0004674">
    <property type="term" value="F:protein serine/threonine kinase activity"/>
    <property type="evidence" value="ECO:0007669"/>
    <property type="project" value="TreeGrafter"/>
</dbReference>
<keyword evidence="1" id="KW-0808">Transferase</keyword>
<evidence type="ECO:0000313" key="9">
    <source>
        <dbReference type="Proteomes" id="UP000546642"/>
    </source>
</evidence>
<dbReference type="AlphaFoldDB" id="A0A7X0D503"/>
<dbReference type="PANTHER" id="PTHR43289:SF34">
    <property type="entry name" value="SERINE_THREONINE-PROTEIN KINASE YBDM-RELATED"/>
    <property type="match status" value="1"/>
</dbReference>
<protein>
    <submittedName>
        <fullName evidence="8">ABC-type amino acid transport substrate-binding protein</fullName>
    </submittedName>
</protein>
<keyword evidence="2 5" id="KW-0547">Nucleotide-binding</keyword>
<dbReference type="SUPFAM" id="SSF53850">
    <property type="entry name" value="Periplasmic binding protein-like II"/>
    <property type="match status" value="1"/>
</dbReference>
<evidence type="ECO:0000313" key="8">
    <source>
        <dbReference type="EMBL" id="MBB6171680.1"/>
    </source>
</evidence>
<dbReference type="PROSITE" id="PS00108">
    <property type="entry name" value="PROTEIN_KINASE_ST"/>
    <property type="match status" value="1"/>
</dbReference>
<evidence type="ECO:0000256" key="5">
    <source>
        <dbReference type="PROSITE-ProRule" id="PRU10141"/>
    </source>
</evidence>
<dbReference type="PROSITE" id="PS00107">
    <property type="entry name" value="PROTEIN_KINASE_ATP"/>
    <property type="match status" value="1"/>
</dbReference>
<sequence>MQPLQPGDPRRIGRFRLLGRLGAGGMGLVYLARTPGNRRAVVKVIRPEHLGDADFRARFVREVDAAQRVGGFYTAQVIDAAPDADPPWVATAYIPGPPLEEAVARHGPFPASSVQALAIGLAEGLNAIHACGLVHRDLKPANIIVAADGPRIIDFGIARPVGADAVTGAGQLVGTLAYMSPEQAEGGQVGPSSDVFSLGTVLVFAATGANPFAAGSLAETVRRLTGPTPGLAGLPGALRHLVRDCWQRDPARRPTPADILAELESGEAVWPPPGLSAPHPEPARGQRPWPTTAVLDGIRGLRGVSGATTATRRLLRATLSPAPRRDEQRPPRPQPRIPFRQRVGRPKQGYAPDPGVRKRRFRTPAVLTLVPLLIALAAGVAWVRWTHVAALDRIAERGHIAVAFLPDNRPLSWTDDGELTGYYPELTRAVFADLGLPDLDLVPVVEDEAGYENASNAVASGKADIGYQATGIGCRSSVQFAAPDVRRSISRPGQRILWYQEEARVHEWYYQMMFPPDDRSLRRAVERTMARMRSDGRLREIAAGTGISSADSAGRSGYSQAEGSASGEGCRSDWWPGLL</sequence>
<dbReference type="Gene3D" id="3.40.190.10">
    <property type="entry name" value="Periplasmic binding protein-like II"/>
    <property type="match status" value="1"/>
</dbReference>
<keyword evidence="9" id="KW-1185">Reference proteome</keyword>
<feature type="compositionally biased region" description="Polar residues" evidence="6">
    <location>
        <begin position="549"/>
        <end position="563"/>
    </location>
</feature>
<keyword evidence="3" id="KW-0418">Kinase</keyword>
<name>A0A7X0D503_9ACTN</name>
<feature type="region of interest" description="Disordered" evidence="6">
    <location>
        <begin position="549"/>
        <end position="569"/>
    </location>
</feature>
<dbReference type="InterPro" id="IPR001638">
    <property type="entry name" value="Solute-binding_3/MltF_N"/>
</dbReference>
<dbReference type="Pfam" id="PF00497">
    <property type="entry name" value="SBP_bac_3"/>
    <property type="match status" value="1"/>
</dbReference>
<dbReference type="InterPro" id="IPR000719">
    <property type="entry name" value="Prot_kinase_dom"/>
</dbReference>
<reference evidence="8 9" key="1">
    <citation type="submission" date="2020-08" db="EMBL/GenBank/DDBJ databases">
        <title>Sequencing the genomes of 1000 actinobacteria strains.</title>
        <authorList>
            <person name="Klenk H.-P."/>
        </authorList>
    </citation>
    <scope>NUCLEOTIDE SEQUENCE [LARGE SCALE GENOMIC DNA]</scope>
    <source>
        <strain evidence="8 9">DSM 46659</strain>
    </source>
</reference>
<evidence type="ECO:0000259" key="7">
    <source>
        <dbReference type="PROSITE" id="PS50011"/>
    </source>
</evidence>
<gene>
    <name evidence="8" type="ORF">HNR23_001740</name>
</gene>
<dbReference type="Gene3D" id="1.10.510.10">
    <property type="entry name" value="Transferase(Phosphotransferase) domain 1"/>
    <property type="match status" value="1"/>
</dbReference>
<dbReference type="PROSITE" id="PS50011">
    <property type="entry name" value="PROTEIN_KINASE_DOM"/>
    <property type="match status" value="1"/>
</dbReference>
<evidence type="ECO:0000256" key="2">
    <source>
        <dbReference type="ARBA" id="ARBA00022741"/>
    </source>
</evidence>
<feature type="binding site" evidence="5">
    <location>
        <position position="43"/>
    </location>
    <ligand>
        <name>ATP</name>
        <dbReference type="ChEBI" id="CHEBI:30616"/>
    </ligand>
</feature>
<dbReference type="InterPro" id="IPR008271">
    <property type="entry name" value="Ser/Thr_kinase_AS"/>
</dbReference>
<dbReference type="Proteomes" id="UP000546642">
    <property type="component" value="Unassembled WGS sequence"/>
</dbReference>
<feature type="compositionally biased region" description="Low complexity" evidence="6">
    <location>
        <begin position="310"/>
        <end position="322"/>
    </location>
</feature>
<evidence type="ECO:0000256" key="4">
    <source>
        <dbReference type="ARBA" id="ARBA00022840"/>
    </source>
</evidence>
<dbReference type="EMBL" id="JACHDS010000001">
    <property type="protein sequence ID" value="MBB6171680.1"/>
    <property type="molecule type" value="Genomic_DNA"/>
</dbReference>
<evidence type="ECO:0000256" key="3">
    <source>
        <dbReference type="ARBA" id="ARBA00022777"/>
    </source>
</evidence>
<organism evidence="8 9">
    <name type="scientific">Nocardiopsis mwathae</name>
    <dbReference type="NCBI Taxonomy" id="1472723"/>
    <lineage>
        <taxon>Bacteria</taxon>
        <taxon>Bacillati</taxon>
        <taxon>Actinomycetota</taxon>
        <taxon>Actinomycetes</taxon>
        <taxon>Streptosporangiales</taxon>
        <taxon>Nocardiopsidaceae</taxon>
        <taxon>Nocardiopsis</taxon>
    </lineage>
</organism>
<dbReference type="RefSeq" id="WP_184074910.1">
    <property type="nucleotide sequence ID" value="NZ_JACHDS010000001.1"/>
</dbReference>
<dbReference type="InterPro" id="IPR011009">
    <property type="entry name" value="Kinase-like_dom_sf"/>
</dbReference>
<dbReference type="SUPFAM" id="SSF56112">
    <property type="entry name" value="Protein kinase-like (PK-like)"/>
    <property type="match status" value="1"/>
</dbReference>
<feature type="domain" description="Protein kinase" evidence="7">
    <location>
        <begin position="15"/>
        <end position="275"/>
    </location>
</feature>
<accession>A0A7X0D503</accession>
<proteinExistence type="predicted"/>
<dbReference type="InterPro" id="IPR017441">
    <property type="entry name" value="Protein_kinase_ATP_BS"/>
</dbReference>
<dbReference type="PANTHER" id="PTHR43289">
    <property type="entry name" value="MITOGEN-ACTIVATED PROTEIN KINASE KINASE KINASE 20-RELATED"/>
    <property type="match status" value="1"/>
</dbReference>
<keyword evidence="4 5" id="KW-0067">ATP-binding</keyword>
<dbReference type="GO" id="GO:0005524">
    <property type="term" value="F:ATP binding"/>
    <property type="evidence" value="ECO:0007669"/>
    <property type="project" value="UniProtKB-UniRule"/>
</dbReference>
<feature type="region of interest" description="Disordered" evidence="6">
    <location>
        <begin position="268"/>
        <end position="287"/>
    </location>
</feature>
<dbReference type="Pfam" id="PF00069">
    <property type="entry name" value="Pkinase"/>
    <property type="match status" value="1"/>
</dbReference>
<dbReference type="SMART" id="SM00220">
    <property type="entry name" value="S_TKc"/>
    <property type="match status" value="1"/>
</dbReference>